<name>E8R5W1_ISOPI</name>
<protein>
    <submittedName>
        <fullName evidence="2">Uncharacterized protein</fullName>
    </submittedName>
</protein>
<feature type="region of interest" description="Disordered" evidence="1">
    <location>
        <begin position="254"/>
        <end position="298"/>
    </location>
</feature>
<feature type="compositionally biased region" description="Basic and acidic residues" evidence="1">
    <location>
        <begin position="266"/>
        <end position="275"/>
    </location>
</feature>
<dbReference type="HOGENOM" id="CLU_429516_0_0_0"/>
<evidence type="ECO:0000256" key="1">
    <source>
        <dbReference type="SAM" id="MobiDB-lite"/>
    </source>
</evidence>
<reference key="1">
    <citation type="submission" date="2010-11" db="EMBL/GenBank/DDBJ databases">
        <title>The complete sequence of chromosome of Isophaera pallida ATCC 43644.</title>
        <authorList>
            <consortium name="US DOE Joint Genome Institute (JGI-PGF)"/>
            <person name="Lucas S."/>
            <person name="Copeland A."/>
            <person name="Lapidus A."/>
            <person name="Bruce D."/>
            <person name="Goodwin L."/>
            <person name="Pitluck S."/>
            <person name="Kyrpides N."/>
            <person name="Mavromatis K."/>
            <person name="Pagani I."/>
            <person name="Ivanova N."/>
            <person name="Saunders E."/>
            <person name="Brettin T."/>
            <person name="Detter J.C."/>
            <person name="Han C."/>
            <person name="Tapia R."/>
            <person name="Land M."/>
            <person name="Hauser L."/>
            <person name="Markowitz V."/>
            <person name="Cheng J.-F."/>
            <person name="Hugenholtz P."/>
            <person name="Woyke T."/>
            <person name="Wu D."/>
            <person name="Eisen J.A."/>
        </authorList>
    </citation>
    <scope>NUCLEOTIDE SEQUENCE</scope>
    <source>
        <strain>ATCC 43644</strain>
    </source>
</reference>
<accession>E8R5W1</accession>
<dbReference type="eggNOG" id="COG3170">
    <property type="taxonomic scope" value="Bacteria"/>
</dbReference>
<feature type="compositionally biased region" description="Gly residues" evidence="1">
    <location>
        <begin position="440"/>
        <end position="451"/>
    </location>
</feature>
<proteinExistence type="predicted"/>
<dbReference type="AlphaFoldDB" id="E8R5W1"/>
<gene>
    <name evidence="2" type="ordered locus">Isop_2290</name>
</gene>
<dbReference type="InterPro" id="IPR036278">
    <property type="entry name" value="Sialidase_sf"/>
</dbReference>
<dbReference type="Proteomes" id="UP000008631">
    <property type="component" value="Chromosome"/>
</dbReference>
<sequence length="674" mass="71478">MTMRDSNAIGRPDRRRIERVRGGWKRRRGWAGLVVVAASALWVWGQGAIQPTAWAGGALDAAADPSARPMVIHFKSRSFRIPFHVDPADRDRLKLVRLCVSGDRGRTWKVAGQTEPDRPFFAHETPSDGEYWFAVQTMDANGEVYPDRDAAIEPTLKVVVDTVPPTATLQPAGRKGGRVALDWECRDDHLDPATLKLLYRTEDRDWTAVPLERRAATGRVQWETGSLGRIEVALSVADRAGNLGRFEAAIPAVSSASRGGAAVEPTEPRQGDRLDTASTAASLDRGGGGSGLQLTPFPDEGGFSLGAIAAATLSGDSIPTASSLGDSPPRPASASSSGSQVRSHRNPDPRSGPNDLSHQPTELDELAQALDSPSEASPLSSSFPSPASPPEPIGLGDGDNLPRRGVEARGSSARFELGSAASRPADPFAGSPEPASAGSVGTGGGGGNGDGGVAGIPTLLLGTPRFPLDYSVEDAGPEGPAVVELWITRDRGRTWSRHSEDPDRAPPYLVDLGGEGLYGLRIVARSATGQGDVPPVAGDAPHVWVEVDTSPPLIQLDRPQVGTGPHLGKVAITWRAEDAHLGSPCVLLSWRAEDRPDGPWTRITAPMDNVGRYIWVVPPHVPPRIHLRIDVIDILKNRSYADTTASGPVVIDRSNPKGKILGLAPGFQQGTVRR</sequence>
<evidence type="ECO:0000313" key="3">
    <source>
        <dbReference type="Proteomes" id="UP000008631"/>
    </source>
</evidence>
<organism evidence="2 3">
    <name type="scientific">Isosphaera pallida (strain ATCC 43644 / DSM 9630 / IS1B)</name>
    <dbReference type="NCBI Taxonomy" id="575540"/>
    <lineage>
        <taxon>Bacteria</taxon>
        <taxon>Pseudomonadati</taxon>
        <taxon>Planctomycetota</taxon>
        <taxon>Planctomycetia</taxon>
        <taxon>Isosphaerales</taxon>
        <taxon>Isosphaeraceae</taxon>
        <taxon>Isosphaera</taxon>
    </lineage>
</organism>
<dbReference type="EMBL" id="CP002353">
    <property type="protein sequence ID" value="ADV62868.1"/>
    <property type="molecule type" value="Genomic_DNA"/>
</dbReference>
<evidence type="ECO:0000313" key="2">
    <source>
        <dbReference type="EMBL" id="ADV62868.1"/>
    </source>
</evidence>
<feature type="compositionally biased region" description="Low complexity" evidence="1">
    <location>
        <begin position="372"/>
        <end position="385"/>
    </location>
</feature>
<dbReference type="InParanoid" id="E8R5W1"/>
<reference evidence="2 3" key="2">
    <citation type="journal article" date="2011" name="Stand. Genomic Sci.">
        <title>Complete genome sequence of Isosphaera pallida type strain (IS1B).</title>
        <authorList>
            <consortium name="US DOE Joint Genome Institute (JGI-PGF)"/>
            <person name="Goker M."/>
            <person name="Cleland D."/>
            <person name="Saunders E."/>
            <person name="Lapidus A."/>
            <person name="Nolan M."/>
            <person name="Lucas S."/>
            <person name="Hammon N."/>
            <person name="Deshpande S."/>
            <person name="Cheng J.F."/>
            <person name="Tapia R."/>
            <person name="Han C."/>
            <person name="Goodwin L."/>
            <person name="Pitluck S."/>
            <person name="Liolios K."/>
            <person name="Pagani I."/>
            <person name="Ivanova N."/>
            <person name="Mavromatis K."/>
            <person name="Pati A."/>
            <person name="Chen A."/>
            <person name="Palaniappan K."/>
            <person name="Land M."/>
            <person name="Hauser L."/>
            <person name="Chang Y.J."/>
            <person name="Jeffries C.D."/>
            <person name="Detter J.C."/>
            <person name="Beck B."/>
            <person name="Woyke T."/>
            <person name="Bristow J."/>
            <person name="Eisen J.A."/>
            <person name="Markowitz V."/>
            <person name="Hugenholtz P."/>
            <person name="Kyrpides N.C."/>
            <person name="Klenk H.P."/>
        </authorList>
    </citation>
    <scope>NUCLEOTIDE SEQUENCE [LARGE SCALE GENOMIC DNA]</scope>
    <source>
        <strain evidence="3">ATCC 43644 / DSM 9630 / IS1B</strain>
    </source>
</reference>
<dbReference type="STRING" id="575540.Isop_2290"/>
<dbReference type="SUPFAM" id="SSF50939">
    <property type="entry name" value="Sialidases"/>
    <property type="match status" value="1"/>
</dbReference>
<keyword evidence="3" id="KW-1185">Reference proteome</keyword>
<feature type="region of interest" description="Disordered" evidence="1">
    <location>
        <begin position="319"/>
        <end position="451"/>
    </location>
</feature>
<feature type="compositionally biased region" description="Low complexity" evidence="1">
    <location>
        <begin position="254"/>
        <end position="263"/>
    </location>
</feature>
<dbReference type="KEGG" id="ipa:Isop_2290"/>
<feature type="compositionally biased region" description="Low complexity" evidence="1">
    <location>
        <begin position="332"/>
        <end position="341"/>
    </location>
</feature>